<reference evidence="2" key="1">
    <citation type="submission" date="2022-06" db="EMBL/GenBank/DDBJ databases">
        <title>Genome public.</title>
        <authorList>
            <person name="Sun Q."/>
        </authorList>
    </citation>
    <scope>NUCLEOTIDE SEQUENCE</scope>
    <source>
        <strain evidence="2">CWNU-1</strain>
    </source>
</reference>
<feature type="compositionally biased region" description="Basic and acidic residues" evidence="1">
    <location>
        <begin position="1"/>
        <end position="19"/>
    </location>
</feature>
<evidence type="ECO:0000313" key="3">
    <source>
        <dbReference type="Proteomes" id="UP001431429"/>
    </source>
</evidence>
<dbReference type="EMBL" id="JAMQAW010000041">
    <property type="protein sequence ID" value="MCM2392553.1"/>
    <property type="molecule type" value="Genomic_DNA"/>
</dbReference>
<protein>
    <submittedName>
        <fullName evidence="2">Uncharacterized protein</fullName>
    </submittedName>
</protein>
<sequence length="172" mass="18109">MAKDKAHAQGKQKAQEKQKSAGKQGASAKQGTAGDGRANDISDDDLLGGLTDEGNTLIMSVAAVFEREAQGAIPEAQRVEQRLNSENRIDPNEFEALLVRTRRSSHQLINLVSAQLLGGSTGGGADVAKNAVTDAHNAIDVLLNLARLTPQIAERIVVAPGSDQPTSRPKPV</sequence>
<organism evidence="2 3">
    <name type="scientific">Streptomyces albipurpureus</name>
    <dbReference type="NCBI Taxonomy" id="2897419"/>
    <lineage>
        <taxon>Bacteria</taxon>
        <taxon>Bacillati</taxon>
        <taxon>Actinomycetota</taxon>
        <taxon>Actinomycetes</taxon>
        <taxon>Kitasatosporales</taxon>
        <taxon>Streptomycetaceae</taxon>
        <taxon>Streptomyces</taxon>
    </lineage>
</organism>
<comment type="caution">
    <text evidence="2">The sequence shown here is derived from an EMBL/GenBank/DDBJ whole genome shotgun (WGS) entry which is preliminary data.</text>
</comment>
<dbReference type="Proteomes" id="UP001431429">
    <property type="component" value="Unassembled WGS sequence"/>
</dbReference>
<feature type="region of interest" description="Disordered" evidence="1">
    <location>
        <begin position="1"/>
        <end position="46"/>
    </location>
</feature>
<name>A0ABT0UVE1_9ACTN</name>
<gene>
    <name evidence="2" type="ORF">NBG84_30445</name>
</gene>
<proteinExistence type="predicted"/>
<accession>A0ABT0UVE1</accession>
<keyword evidence="3" id="KW-1185">Reference proteome</keyword>
<dbReference type="RefSeq" id="WP_250922876.1">
    <property type="nucleotide sequence ID" value="NZ_JAMQAW010000041.1"/>
</dbReference>
<evidence type="ECO:0000313" key="2">
    <source>
        <dbReference type="EMBL" id="MCM2392553.1"/>
    </source>
</evidence>
<evidence type="ECO:0000256" key="1">
    <source>
        <dbReference type="SAM" id="MobiDB-lite"/>
    </source>
</evidence>